<comment type="caution">
    <text evidence="3">The sequence shown here is derived from an EMBL/GenBank/DDBJ whole genome shotgun (WGS) entry which is preliminary data.</text>
</comment>
<sequence length="262" mass="30251">MKTSLKITLITLCTFGFYFILDELYFKVLRKWFIELTNHFGLSHTITYLISGIPIFLGTYLINRKTSIIESLGLRGSFIKGLLFSFICTLPIFIGFSLVFEMNHELSMHTLLVTVVSAGLFEELYFRGFLFGQLFKYTRLGFIPSVFLGALFFGLIHLYQSTDLTELILIFLITFLGGILFAWAYAEWHFNIWIPVFLHLLMNFAWELFSVSDTAIGDKYSNIFRFISIGLIIALTILYKRSRGMTLAISKKTLWIKPKANN</sequence>
<dbReference type="InterPro" id="IPR003675">
    <property type="entry name" value="Rce1/LyrA-like_dom"/>
</dbReference>
<name>A0ABV9MYB7_9FLAO</name>
<feature type="transmembrane region" description="Helical" evidence="1">
    <location>
        <begin position="46"/>
        <end position="62"/>
    </location>
</feature>
<evidence type="ECO:0000259" key="2">
    <source>
        <dbReference type="Pfam" id="PF02517"/>
    </source>
</evidence>
<dbReference type="Proteomes" id="UP001595953">
    <property type="component" value="Unassembled WGS sequence"/>
</dbReference>
<evidence type="ECO:0000313" key="3">
    <source>
        <dbReference type="EMBL" id="MFC4721006.1"/>
    </source>
</evidence>
<feature type="transmembrane region" description="Helical" evidence="1">
    <location>
        <begin position="223"/>
        <end position="239"/>
    </location>
</feature>
<gene>
    <name evidence="3" type="ORF">ACFO5O_01630</name>
</gene>
<keyword evidence="1" id="KW-1133">Transmembrane helix</keyword>
<feature type="transmembrane region" description="Helical" evidence="1">
    <location>
        <begin position="164"/>
        <end position="185"/>
    </location>
</feature>
<feature type="transmembrane region" description="Helical" evidence="1">
    <location>
        <begin position="7"/>
        <end position="26"/>
    </location>
</feature>
<dbReference type="EMBL" id="JBHSGP010000004">
    <property type="protein sequence ID" value="MFC4721006.1"/>
    <property type="molecule type" value="Genomic_DNA"/>
</dbReference>
<keyword evidence="1" id="KW-0472">Membrane</keyword>
<feature type="transmembrane region" description="Helical" evidence="1">
    <location>
        <begin position="137"/>
        <end position="158"/>
    </location>
</feature>
<accession>A0ABV9MYB7</accession>
<dbReference type="RefSeq" id="WP_387960291.1">
    <property type="nucleotide sequence ID" value="NZ_JBHSGP010000004.1"/>
</dbReference>
<proteinExistence type="predicted"/>
<dbReference type="EC" id="3.4.-.-" evidence="3"/>
<feature type="transmembrane region" description="Helical" evidence="1">
    <location>
        <begin position="192"/>
        <end position="211"/>
    </location>
</feature>
<feature type="transmembrane region" description="Helical" evidence="1">
    <location>
        <begin position="82"/>
        <end position="100"/>
    </location>
</feature>
<evidence type="ECO:0000256" key="1">
    <source>
        <dbReference type="SAM" id="Phobius"/>
    </source>
</evidence>
<reference evidence="4" key="1">
    <citation type="journal article" date="2019" name="Int. J. Syst. Evol. Microbiol.">
        <title>The Global Catalogue of Microorganisms (GCM) 10K type strain sequencing project: providing services to taxonomists for standard genome sequencing and annotation.</title>
        <authorList>
            <consortium name="The Broad Institute Genomics Platform"/>
            <consortium name="The Broad Institute Genome Sequencing Center for Infectious Disease"/>
            <person name="Wu L."/>
            <person name="Ma J."/>
        </authorList>
    </citation>
    <scope>NUCLEOTIDE SEQUENCE [LARGE SCALE GENOMIC DNA]</scope>
    <source>
        <strain evidence="4">CCUG 63682</strain>
    </source>
</reference>
<dbReference type="GO" id="GO:0016787">
    <property type="term" value="F:hydrolase activity"/>
    <property type="evidence" value="ECO:0007669"/>
    <property type="project" value="UniProtKB-KW"/>
</dbReference>
<feature type="domain" description="CAAX prenyl protease 2/Lysostaphin resistance protein A-like" evidence="2">
    <location>
        <begin position="109"/>
        <end position="204"/>
    </location>
</feature>
<feature type="transmembrane region" description="Helical" evidence="1">
    <location>
        <begin position="106"/>
        <end position="125"/>
    </location>
</feature>
<evidence type="ECO:0000313" key="4">
    <source>
        <dbReference type="Proteomes" id="UP001595953"/>
    </source>
</evidence>
<keyword evidence="3" id="KW-0378">Hydrolase</keyword>
<protein>
    <submittedName>
        <fullName evidence="3">CPBP family intramembrane glutamic endopeptidase</fullName>
        <ecNumber evidence="3">3.4.-.-</ecNumber>
    </submittedName>
</protein>
<keyword evidence="1" id="KW-0812">Transmembrane</keyword>
<dbReference type="Pfam" id="PF02517">
    <property type="entry name" value="Rce1-like"/>
    <property type="match status" value="1"/>
</dbReference>
<keyword evidence="4" id="KW-1185">Reference proteome</keyword>
<organism evidence="3 4">
    <name type="scientific">Geojedonia litorea</name>
    <dbReference type="NCBI Taxonomy" id="1268269"/>
    <lineage>
        <taxon>Bacteria</taxon>
        <taxon>Pseudomonadati</taxon>
        <taxon>Bacteroidota</taxon>
        <taxon>Flavobacteriia</taxon>
        <taxon>Flavobacteriales</taxon>
        <taxon>Flavobacteriaceae</taxon>
        <taxon>Geojedonia</taxon>
    </lineage>
</organism>